<proteinExistence type="predicted"/>
<dbReference type="PATRIC" id="fig|582.24.peg.2020"/>
<dbReference type="AlphaFoldDB" id="A0A0D8L9C9"/>
<evidence type="ECO:0000313" key="2">
    <source>
        <dbReference type="Proteomes" id="UP000032582"/>
    </source>
</evidence>
<gene>
    <name evidence="1" type="ORF">UA45_06600</name>
</gene>
<dbReference type="EMBL" id="JZSH01000052">
    <property type="protein sequence ID" value="KJF78364.1"/>
    <property type="molecule type" value="Genomic_DNA"/>
</dbReference>
<accession>A0A0D8L9C9</accession>
<comment type="caution">
    <text evidence="1">The sequence shown here is derived from an EMBL/GenBank/DDBJ whole genome shotgun (WGS) entry which is preliminary data.</text>
</comment>
<sequence length="144" mass="16032">MYSADTTERKALLQQTPDELILQYAVNRLALFDCTMEKDPSGLRCFSFIYPAEQDTGTLINISPLKKAAPGLSPAETDAIYLSIFLRLRYTYGGLLDEEEAETLEKDAILACEIKAALYQSILQLSPQDAAGVLRYIWGNNGIF</sequence>
<reference evidence="1 2" key="1">
    <citation type="submission" date="2015-02" db="EMBL/GenBank/DDBJ databases">
        <title>Whole genome shotgun sequencing of cultured foodborne pathogen.</title>
        <authorList>
            <person name="Timme R."/>
            <person name="Allard M.W."/>
            <person name="Strain E."/>
            <person name="Evans P.S."/>
            <person name="Brown E."/>
        </authorList>
    </citation>
    <scope>NUCLEOTIDE SEQUENCE [LARGE SCALE GENOMIC DNA]</scope>
    <source>
        <strain evidence="1 2">GCSL-TSO-24</strain>
    </source>
</reference>
<evidence type="ECO:0000313" key="1">
    <source>
        <dbReference type="EMBL" id="KJF78364.1"/>
    </source>
</evidence>
<dbReference type="Proteomes" id="UP000032582">
    <property type="component" value="Unassembled WGS sequence"/>
</dbReference>
<name>A0A0D8L9C9_MORMO</name>
<organism evidence="1 2">
    <name type="scientific">Morganella morganii</name>
    <name type="common">Proteus morganii</name>
    <dbReference type="NCBI Taxonomy" id="582"/>
    <lineage>
        <taxon>Bacteria</taxon>
        <taxon>Pseudomonadati</taxon>
        <taxon>Pseudomonadota</taxon>
        <taxon>Gammaproteobacteria</taxon>
        <taxon>Enterobacterales</taxon>
        <taxon>Morganellaceae</taxon>
        <taxon>Morganella</taxon>
    </lineage>
</organism>
<protein>
    <submittedName>
        <fullName evidence="1">Uncharacterized protein</fullName>
    </submittedName>
</protein>